<evidence type="ECO:0000313" key="1">
    <source>
        <dbReference type="EMBL" id="MCZ0703169.1"/>
    </source>
</evidence>
<dbReference type="SUPFAM" id="SSF109854">
    <property type="entry name" value="DinB/YfiT-like putative metalloenzymes"/>
    <property type="match status" value="1"/>
</dbReference>
<evidence type="ECO:0000313" key="2">
    <source>
        <dbReference type="Proteomes" id="UP001084197"/>
    </source>
</evidence>
<gene>
    <name evidence="1" type="ORF">OWO01_08090</name>
</gene>
<dbReference type="RefSeq" id="WP_268779939.1">
    <property type="nucleotide sequence ID" value="NZ_JAPRAT010000013.1"/>
</dbReference>
<dbReference type="PANTHER" id="PTHR40658">
    <property type="match status" value="1"/>
</dbReference>
<dbReference type="Gene3D" id="1.20.120.450">
    <property type="entry name" value="dinb family like domain"/>
    <property type="match status" value="1"/>
</dbReference>
<dbReference type="Proteomes" id="UP001084197">
    <property type="component" value="Unassembled WGS sequence"/>
</dbReference>
<dbReference type="AlphaFoldDB" id="A0A9J6RD89"/>
<name>A0A9J6RD89_9BACI</name>
<accession>A0A9J6RD89</accession>
<organism evidence="1 2">
    <name type="scientific">Natronobacillus azotifigens</name>
    <dbReference type="NCBI Taxonomy" id="472978"/>
    <lineage>
        <taxon>Bacteria</taxon>
        <taxon>Bacillati</taxon>
        <taxon>Bacillota</taxon>
        <taxon>Bacilli</taxon>
        <taxon>Bacillales</taxon>
        <taxon>Bacillaceae</taxon>
        <taxon>Natronobacillus</taxon>
    </lineage>
</organism>
<dbReference type="PANTHER" id="PTHR40658:SF4">
    <property type="entry name" value="HYPOTHETICAL CYTOSOLIC PROTEIN"/>
    <property type="match status" value="1"/>
</dbReference>
<dbReference type="EMBL" id="JAPRAT010000013">
    <property type="protein sequence ID" value="MCZ0703169.1"/>
    <property type="molecule type" value="Genomic_DNA"/>
</dbReference>
<keyword evidence="2" id="KW-1185">Reference proteome</keyword>
<reference evidence="1" key="1">
    <citation type="submission" date="2022-11" db="EMBL/GenBank/DDBJ databases">
        <title>WGS of Natronobacillus azotifigens 24KS-1, an anaerobic diazotrophic haloalkaliphile from soda-rich habitats.</title>
        <authorList>
            <person name="Sorokin D.Y."/>
            <person name="Merkel A.Y."/>
        </authorList>
    </citation>
    <scope>NUCLEOTIDE SEQUENCE</scope>
    <source>
        <strain evidence="1">24KS-1</strain>
    </source>
</reference>
<dbReference type="InterPro" id="IPR012550">
    <property type="entry name" value="DUF1706"/>
</dbReference>
<dbReference type="Pfam" id="PF08020">
    <property type="entry name" value="DUF1706"/>
    <property type="match status" value="1"/>
</dbReference>
<sequence length="168" mass="19933">MARPKNKNELIQAAEKNYQALLDLIDTMTEAEQNGIFPFEDRDRNVRDVLAHLHEWHEMMNQWYKVGMQGEKPDMPKKGYTWKTTPELNLAIWRQYQDTSLPTAKTLLANSHTRMMRLIESHNNEELFTKKYYPWTNSTSLGSYLVSATASHYDWALKKIKKYHRRLV</sequence>
<dbReference type="InterPro" id="IPR034660">
    <property type="entry name" value="DinB/YfiT-like"/>
</dbReference>
<dbReference type="PIRSF" id="PIRSF031551">
    <property type="entry name" value="DUF1706"/>
    <property type="match status" value="1"/>
</dbReference>
<comment type="caution">
    <text evidence="1">The sequence shown here is derived from an EMBL/GenBank/DDBJ whole genome shotgun (WGS) entry which is preliminary data.</text>
</comment>
<protein>
    <submittedName>
        <fullName evidence="1">ClbS/DfsB family four-helix bundle protein</fullName>
    </submittedName>
</protein>
<proteinExistence type="predicted"/>